<dbReference type="InterPro" id="IPR032675">
    <property type="entry name" value="LRR_dom_sf"/>
</dbReference>
<evidence type="ECO:0000313" key="3">
    <source>
        <dbReference type="Proteomes" id="UP000290289"/>
    </source>
</evidence>
<dbReference type="PANTHER" id="PTHR47186">
    <property type="entry name" value="LEUCINE-RICH REPEAT-CONTAINING PROTEIN 57"/>
    <property type="match status" value="1"/>
</dbReference>
<sequence>MWSGAEVADAAAGKGKARPISQNQLDRGKARIKKGKQCPNSEAVKALVISSCITLHNLGYKGRLNLAALGNLQSLVNVAGADCDLNHLAELTNLRKLFIRGGVENMEEMLKSTGITFNHLRSLSVYSPGEVIPMNMGLSCPHTYKLQLSGKIREQSLEGLQGYEDLTKMSLFDTGLQLESLKILENIPNLRMLWLRTGSLENVSEIVVPTEGYPNLEFLSLEYLRELKSWSIEKGGMGSLRRFVY</sequence>
<dbReference type="SUPFAM" id="SSF52058">
    <property type="entry name" value="L domain-like"/>
    <property type="match status" value="1"/>
</dbReference>
<dbReference type="AlphaFoldDB" id="A0A498JJ00"/>
<feature type="region of interest" description="Disordered" evidence="1">
    <location>
        <begin position="8"/>
        <end position="33"/>
    </location>
</feature>
<keyword evidence="3" id="KW-1185">Reference proteome</keyword>
<dbReference type="EMBL" id="RDQH01000333">
    <property type="protein sequence ID" value="RXH93291.1"/>
    <property type="molecule type" value="Genomic_DNA"/>
</dbReference>
<evidence type="ECO:0000256" key="1">
    <source>
        <dbReference type="SAM" id="MobiDB-lite"/>
    </source>
</evidence>
<reference evidence="2 3" key="1">
    <citation type="submission" date="2018-10" db="EMBL/GenBank/DDBJ databases">
        <title>A high-quality apple genome assembly.</title>
        <authorList>
            <person name="Hu J."/>
        </authorList>
    </citation>
    <scope>NUCLEOTIDE SEQUENCE [LARGE SCALE GENOMIC DNA]</scope>
    <source>
        <strain evidence="3">cv. HFTH1</strain>
        <tissue evidence="2">Young leaf</tissue>
    </source>
</reference>
<dbReference type="Gene3D" id="3.80.10.10">
    <property type="entry name" value="Ribonuclease Inhibitor"/>
    <property type="match status" value="1"/>
</dbReference>
<proteinExistence type="predicted"/>
<evidence type="ECO:0000313" key="2">
    <source>
        <dbReference type="EMBL" id="RXH93291.1"/>
    </source>
</evidence>
<accession>A0A498JJ00</accession>
<dbReference type="Proteomes" id="UP000290289">
    <property type="component" value="Chromosome 7"/>
</dbReference>
<organism evidence="2 3">
    <name type="scientific">Malus domestica</name>
    <name type="common">Apple</name>
    <name type="synonym">Pyrus malus</name>
    <dbReference type="NCBI Taxonomy" id="3750"/>
    <lineage>
        <taxon>Eukaryota</taxon>
        <taxon>Viridiplantae</taxon>
        <taxon>Streptophyta</taxon>
        <taxon>Embryophyta</taxon>
        <taxon>Tracheophyta</taxon>
        <taxon>Spermatophyta</taxon>
        <taxon>Magnoliopsida</taxon>
        <taxon>eudicotyledons</taxon>
        <taxon>Gunneridae</taxon>
        <taxon>Pentapetalae</taxon>
        <taxon>rosids</taxon>
        <taxon>fabids</taxon>
        <taxon>Rosales</taxon>
        <taxon>Rosaceae</taxon>
        <taxon>Amygdaloideae</taxon>
        <taxon>Maleae</taxon>
        <taxon>Malus</taxon>
    </lineage>
</organism>
<dbReference type="PANTHER" id="PTHR47186:SF57">
    <property type="entry name" value="OS02G0478300 PROTEIN"/>
    <property type="match status" value="1"/>
</dbReference>
<gene>
    <name evidence="2" type="ORF">DVH24_013867</name>
</gene>
<comment type="caution">
    <text evidence="2">The sequence shown here is derived from an EMBL/GenBank/DDBJ whole genome shotgun (WGS) entry which is preliminary data.</text>
</comment>
<protein>
    <submittedName>
        <fullName evidence="2">Uncharacterized protein</fullName>
    </submittedName>
</protein>
<name>A0A498JJ00_MALDO</name>